<feature type="region of interest" description="Disordered" evidence="12">
    <location>
        <begin position="538"/>
        <end position="564"/>
    </location>
</feature>
<comment type="cofactor">
    <cofactor evidence="1 11">
        <name>FAD</name>
        <dbReference type="ChEBI" id="CHEBI:57692"/>
    </cofactor>
</comment>
<evidence type="ECO:0000256" key="3">
    <source>
        <dbReference type="ARBA" id="ARBA00008562"/>
    </source>
</evidence>
<dbReference type="FunFam" id="3.90.700.10:FF:000002">
    <property type="entry name" value="L-aspartate oxidase"/>
    <property type="match status" value="1"/>
</dbReference>
<dbReference type="GO" id="GO:0005737">
    <property type="term" value="C:cytoplasm"/>
    <property type="evidence" value="ECO:0007669"/>
    <property type="project" value="UniProtKB-SubCell"/>
</dbReference>
<evidence type="ECO:0000313" key="16">
    <source>
        <dbReference type="Proteomes" id="UP000185678"/>
    </source>
</evidence>
<dbReference type="InterPro" id="IPR015939">
    <property type="entry name" value="Fum_Rdtase/Succ_DH_flav-like_C"/>
</dbReference>
<evidence type="ECO:0000256" key="6">
    <source>
        <dbReference type="ARBA" id="ARBA00022642"/>
    </source>
</evidence>
<dbReference type="Pfam" id="PF02910">
    <property type="entry name" value="Succ_DH_flav_C"/>
    <property type="match status" value="1"/>
</dbReference>
<dbReference type="SUPFAM" id="SSF46977">
    <property type="entry name" value="Succinate dehydrogenase/fumarate reductase flavoprotein C-terminal domain"/>
    <property type="match status" value="1"/>
</dbReference>
<accession>A0A1N7LB21</accession>
<dbReference type="NCBIfam" id="NF005701">
    <property type="entry name" value="PRK07512.1"/>
    <property type="match status" value="1"/>
</dbReference>
<proteinExistence type="inferred from homology"/>
<keyword evidence="7 11" id="KW-0274">FAD</keyword>
<dbReference type="PANTHER" id="PTHR42716">
    <property type="entry name" value="L-ASPARTATE OXIDASE"/>
    <property type="match status" value="1"/>
</dbReference>
<evidence type="ECO:0000256" key="7">
    <source>
        <dbReference type="ARBA" id="ARBA00022827"/>
    </source>
</evidence>
<dbReference type="InterPro" id="IPR005288">
    <property type="entry name" value="NadB"/>
</dbReference>
<comment type="catalytic activity">
    <reaction evidence="9">
        <text>L-aspartate + O2 = iminosuccinate + H2O2</text>
        <dbReference type="Rhea" id="RHEA:25876"/>
        <dbReference type="ChEBI" id="CHEBI:15379"/>
        <dbReference type="ChEBI" id="CHEBI:16240"/>
        <dbReference type="ChEBI" id="CHEBI:29991"/>
        <dbReference type="ChEBI" id="CHEBI:77875"/>
        <dbReference type="EC" id="1.4.3.16"/>
    </reaction>
    <physiologicalReaction direction="left-to-right" evidence="9">
        <dbReference type="Rhea" id="RHEA:25877"/>
    </physiologicalReaction>
</comment>
<dbReference type="STRING" id="80876.SAMN05421779_103215"/>
<evidence type="ECO:0000259" key="14">
    <source>
        <dbReference type="Pfam" id="PF02910"/>
    </source>
</evidence>
<dbReference type="Gene3D" id="1.20.58.100">
    <property type="entry name" value="Fumarate reductase/succinate dehydrogenase flavoprotein-like, C-terminal domain"/>
    <property type="match status" value="1"/>
</dbReference>
<evidence type="ECO:0000256" key="8">
    <source>
        <dbReference type="ARBA" id="ARBA00023002"/>
    </source>
</evidence>
<evidence type="ECO:0000313" key="15">
    <source>
        <dbReference type="EMBL" id="SIS70993.1"/>
    </source>
</evidence>
<dbReference type="Pfam" id="PF00890">
    <property type="entry name" value="FAD_binding_2"/>
    <property type="match status" value="1"/>
</dbReference>
<keyword evidence="5 11" id="KW-0285">Flavoprotein</keyword>
<feature type="domain" description="FAD-dependent oxidoreductase 2 FAD-binding" evidence="13">
    <location>
        <begin position="9"/>
        <end position="381"/>
    </location>
</feature>
<dbReference type="PANTHER" id="PTHR42716:SF2">
    <property type="entry name" value="L-ASPARTATE OXIDASE, CHLOROPLASTIC"/>
    <property type="match status" value="1"/>
</dbReference>
<dbReference type="NCBIfam" id="TIGR00551">
    <property type="entry name" value="nadB"/>
    <property type="match status" value="1"/>
</dbReference>
<organism evidence="15 16">
    <name type="scientific">Insolitispirillum peregrinum</name>
    <dbReference type="NCBI Taxonomy" id="80876"/>
    <lineage>
        <taxon>Bacteria</taxon>
        <taxon>Pseudomonadati</taxon>
        <taxon>Pseudomonadota</taxon>
        <taxon>Alphaproteobacteria</taxon>
        <taxon>Rhodospirillales</taxon>
        <taxon>Novispirillaceae</taxon>
        <taxon>Insolitispirillum</taxon>
    </lineage>
</organism>
<dbReference type="GO" id="GO:0034628">
    <property type="term" value="P:'de novo' NAD+ biosynthetic process from L-aspartate"/>
    <property type="evidence" value="ECO:0007669"/>
    <property type="project" value="TreeGrafter"/>
</dbReference>
<comment type="similarity">
    <text evidence="3 11">Belongs to the FAD-dependent oxidoreductase 2 family. NadB subfamily.</text>
</comment>
<gene>
    <name evidence="15" type="ORF">SAMN05421779_103215</name>
</gene>
<evidence type="ECO:0000256" key="4">
    <source>
        <dbReference type="ARBA" id="ARBA00012173"/>
    </source>
</evidence>
<evidence type="ECO:0000256" key="12">
    <source>
        <dbReference type="SAM" id="MobiDB-lite"/>
    </source>
</evidence>
<dbReference type="EMBL" id="FTOA01000003">
    <property type="protein sequence ID" value="SIS70993.1"/>
    <property type="molecule type" value="Genomic_DNA"/>
</dbReference>
<dbReference type="Proteomes" id="UP000185678">
    <property type="component" value="Unassembled WGS sequence"/>
</dbReference>
<dbReference type="OrthoDB" id="9806724at2"/>
<sequence>MTHSSLPPVVVIGSGAAGLSAALSLAPLPVMVLSKTASLTAGSTPWAQGGIAAALAEADQPALHAADTVSAGAGLTDGSIAALLAHEGPRAIARLLAQGMPFDRTPDGRLALAREAAHGQARVIHAGGDSTGKHVAATLLAEVANTPSITCCSDSLAVDLILDPHSNSLRGVLILDPTGWRIQPASAVVLASGGMGMAWRETTNPAENTGDGLAMAARARALLADLEFMQFHPTALAIPDSDGSRLPLLTEALRGSGAVLLDRDGVAFMAAEHPLADLAPRDVVARAVGKRAAAGQPVFLDLRPALARDGAGHFPQVLESCRAHGFDPFTAPVPVVPAAHYHMGGVVTDHRGRTSLSGLWACGEVACTGVHGANRLASNSLLEALVFGDRVAADITLAAADGRLNREMAIAAVSIPAVRDGAGCCAVRDALRVLCSRTLGLVRDGEGLRAAMDEVARLDQQFSALPRVAPSLADGQAWAEARSLLTLVPLLLASAEHRQESRGAHYRLDHPQPREAFCHRLTVRQGRTPRSAEILPLHGLAGEPSNPAPASTLFPLQSVPRSPA</sequence>
<dbReference type="SUPFAM" id="SSF56425">
    <property type="entry name" value="Succinate dehydrogenase/fumarate reductase flavoprotein, catalytic domain"/>
    <property type="match status" value="1"/>
</dbReference>
<dbReference type="PRINTS" id="PR00368">
    <property type="entry name" value="FADPNR"/>
</dbReference>
<evidence type="ECO:0000256" key="11">
    <source>
        <dbReference type="RuleBase" id="RU362049"/>
    </source>
</evidence>
<dbReference type="SUPFAM" id="SSF51905">
    <property type="entry name" value="FAD/NAD(P)-binding domain"/>
    <property type="match status" value="1"/>
</dbReference>
<evidence type="ECO:0000256" key="9">
    <source>
        <dbReference type="ARBA" id="ARBA00048305"/>
    </source>
</evidence>
<comment type="function">
    <text evidence="11">Catalyzes the oxidation of L-aspartate to iminoaspartate.</text>
</comment>
<keyword evidence="8 11" id="KW-0560">Oxidoreductase</keyword>
<comment type="pathway">
    <text evidence="2 11">Cofactor biosynthesis; NAD(+) biosynthesis; iminoaspartate from L-aspartate (oxidase route): step 1/1.</text>
</comment>
<evidence type="ECO:0000256" key="1">
    <source>
        <dbReference type="ARBA" id="ARBA00001974"/>
    </source>
</evidence>
<feature type="domain" description="Fumarate reductase/succinate dehydrogenase flavoprotein-like C-terminal" evidence="14">
    <location>
        <begin position="429"/>
        <end position="517"/>
    </location>
</feature>
<keyword evidence="16" id="KW-1185">Reference proteome</keyword>
<dbReference type="Gene3D" id="3.90.700.10">
    <property type="entry name" value="Succinate dehydrogenase/fumarate reductase flavoprotein, catalytic domain"/>
    <property type="match status" value="1"/>
</dbReference>
<dbReference type="AlphaFoldDB" id="A0A1N7LB21"/>
<dbReference type="InterPro" id="IPR036188">
    <property type="entry name" value="FAD/NAD-bd_sf"/>
</dbReference>
<dbReference type="UniPathway" id="UPA00253">
    <property type="reaction ID" value="UER00326"/>
</dbReference>
<dbReference type="EC" id="1.4.3.16" evidence="4 10"/>
<comment type="subcellular location">
    <subcellularLocation>
        <location evidence="11">Cytoplasm</location>
    </subcellularLocation>
</comment>
<protein>
    <recommendedName>
        <fullName evidence="4 10">L-aspartate oxidase</fullName>
        <ecNumber evidence="4 10">1.4.3.16</ecNumber>
    </recommendedName>
</protein>
<reference evidence="15 16" key="1">
    <citation type="submission" date="2017-01" db="EMBL/GenBank/DDBJ databases">
        <authorList>
            <person name="Mah S.A."/>
            <person name="Swanson W.J."/>
            <person name="Moy G.W."/>
            <person name="Vacquier V.D."/>
        </authorList>
    </citation>
    <scope>NUCLEOTIDE SEQUENCE [LARGE SCALE GENOMIC DNA]</scope>
    <source>
        <strain evidence="15 16">DSM 11589</strain>
    </source>
</reference>
<dbReference type="InterPro" id="IPR027477">
    <property type="entry name" value="Succ_DH/fumarate_Rdtase_cat_sf"/>
</dbReference>
<keyword evidence="6 11" id="KW-0662">Pyridine nucleotide biosynthesis</keyword>
<dbReference type="GO" id="GO:0008734">
    <property type="term" value="F:L-aspartate oxidase activity"/>
    <property type="evidence" value="ECO:0007669"/>
    <property type="project" value="UniProtKB-UniRule"/>
</dbReference>
<evidence type="ECO:0000259" key="13">
    <source>
        <dbReference type="Pfam" id="PF00890"/>
    </source>
</evidence>
<evidence type="ECO:0000256" key="2">
    <source>
        <dbReference type="ARBA" id="ARBA00004950"/>
    </source>
</evidence>
<dbReference type="RefSeq" id="WP_076399846.1">
    <property type="nucleotide sequence ID" value="NZ_FTOA01000003.1"/>
</dbReference>
<evidence type="ECO:0000256" key="10">
    <source>
        <dbReference type="NCBIfam" id="TIGR00551"/>
    </source>
</evidence>
<dbReference type="InterPro" id="IPR003953">
    <property type="entry name" value="FAD-dep_OxRdtase_2_FAD-bd"/>
</dbReference>
<name>A0A1N7LB21_9PROT</name>
<dbReference type="InterPro" id="IPR037099">
    <property type="entry name" value="Fum_R/Succ_DH_flav-like_C_sf"/>
</dbReference>
<evidence type="ECO:0000256" key="5">
    <source>
        <dbReference type="ARBA" id="ARBA00022630"/>
    </source>
</evidence>
<dbReference type="Gene3D" id="3.50.50.60">
    <property type="entry name" value="FAD/NAD(P)-binding domain"/>
    <property type="match status" value="1"/>
</dbReference>